<feature type="domain" description="Peptidase M50" evidence="14">
    <location>
        <begin position="87"/>
        <end position="179"/>
    </location>
</feature>
<evidence type="ECO:0000256" key="3">
    <source>
        <dbReference type="ARBA" id="ARBA00007931"/>
    </source>
</evidence>
<dbReference type="GO" id="GO:0046872">
    <property type="term" value="F:metal ion binding"/>
    <property type="evidence" value="ECO:0007669"/>
    <property type="project" value="UniProtKB-KW"/>
</dbReference>
<feature type="transmembrane region" description="Helical" evidence="13">
    <location>
        <begin position="85"/>
        <end position="106"/>
    </location>
</feature>
<comment type="subcellular location">
    <subcellularLocation>
        <location evidence="2">Cell membrane</location>
        <topology evidence="2">Multi-pass membrane protein</topology>
    </subcellularLocation>
</comment>
<feature type="transmembrane region" description="Helical" evidence="13">
    <location>
        <begin position="12"/>
        <end position="36"/>
    </location>
</feature>
<keyword evidence="4" id="KW-1003">Cell membrane</keyword>
<proteinExistence type="inferred from homology"/>
<evidence type="ECO:0000256" key="12">
    <source>
        <dbReference type="ARBA" id="ARBA00023136"/>
    </source>
</evidence>
<comment type="caution">
    <text evidence="15">The sequence shown here is derived from an EMBL/GenBank/DDBJ whole genome shotgun (WGS) entry which is preliminary data.</text>
</comment>
<dbReference type="PATRIC" id="fig|1293439.3.peg.3090"/>
<dbReference type="InterPro" id="IPR044537">
    <property type="entry name" value="Rip2-like"/>
</dbReference>
<protein>
    <recommendedName>
        <fullName evidence="14">Peptidase M50 domain-containing protein</fullName>
    </recommendedName>
</protein>
<keyword evidence="8" id="KW-0378">Hydrolase</keyword>
<keyword evidence="10 13" id="KW-1133">Transmembrane helix</keyword>
<dbReference type="EMBL" id="LANJ01000044">
    <property type="protein sequence ID" value="KKC35908.1"/>
    <property type="molecule type" value="Genomic_DNA"/>
</dbReference>
<dbReference type="GO" id="GO:0008237">
    <property type="term" value="F:metallopeptidase activity"/>
    <property type="evidence" value="ECO:0007669"/>
    <property type="project" value="UniProtKB-KW"/>
</dbReference>
<dbReference type="GO" id="GO:0005886">
    <property type="term" value="C:plasma membrane"/>
    <property type="evidence" value="ECO:0007669"/>
    <property type="project" value="UniProtKB-SubCell"/>
</dbReference>
<evidence type="ECO:0000256" key="9">
    <source>
        <dbReference type="ARBA" id="ARBA00022833"/>
    </source>
</evidence>
<keyword evidence="12 13" id="KW-0472">Membrane</keyword>
<reference evidence="15 16" key="1">
    <citation type="submission" date="2015-03" db="EMBL/GenBank/DDBJ databases">
        <authorList>
            <person name="Lepp D."/>
            <person name="Hassan Y.I."/>
            <person name="Li X.-Z."/>
            <person name="Zhou T."/>
        </authorList>
    </citation>
    <scope>NUCLEOTIDE SEQUENCE [LARGE SCALE GENOMIC DNA]</scope>
    <source>
        <strain evidence="15 16">E84</strain>
    </source>
</reference>
<evidence type="ECO:0000256" key="11">
    <source>
        <dbReference type="ARBA" id="ARBA00023049"/>
    </source>
</evidence>
<comment type="similarity">
    <text evidence="3">Belongs to the peptidase M50B family.</text>
</comment>
<evidence type="ECO:0000256" key="1">
    <source>
        <dbReference type="ARBA" id="ARBA00001947"/>
    </source>
</evidence>
<dbReference type="InterPro" id="IPR008915">
    <property type="entry name" value="Peptidase_M50"/>
</dbReference>
<sequence>MTFDLSLQQILLRIVALLVVGAVHGLVLAGLAAAFGDRGPRFDGRLTANPFSHVDPLGMVVAVASLGGWIRPINIDPAQMRRGRLGLVIAVLLSLVAVIVVGQAVQPLRALTVATLPPSASNLINIWLQLFAQMSVVFALMNLIPLPPFSGGHLLQAIAPAIYEKVNARVTIIAVVIAALALIDRGVMVRAVLGPLVHAITGY</sequence>
<dbReference type="PANTHER" id="PTHR35864">
    <property type="entry name" value="ZINC METALLOPROTEASE MJ0611-RELATED"/>
    <property type="match status" value="1"/>
</dbReference>
<dbReference type="PANTHER" id="PTHR35864:SF1">
    <property type="entry name" value="ZINC METALLOPROTEASE YWHC-RELATED"/>
    <property type="match status" value="1"/>
</dbReference>
<dbReference type="RefSeq" id="WP_046140732.1">
    <property type="nucleotide sequence ID" value="NZ_LANJ01000044.1"/>
</dbReference>
<evidence type="ECO:0000256" key="13">
    <source>
        <dbReference type="SAM" id="Phobius"/>
    </source>
</evidence>
<keyword evidence="6 13" id="KW-0812">Transmembrane</keyword>
<evidence type="ECO:0000256" key="5">
    <source>
        <dbReference type="ARBA" id="ARBA00022670"/>
    </source>
</evidence>
<evidence type="ECO:0000256" key="2">
    <source>
        <dbReference type="ARBA" id="ARBA00004651"/>
    </source>
</evidence>
<accession>A0A0F5Q4P6</accession>
<comment type="cofactor">
    <cofactor evidence="1">
        <name>Zn(2+)</name>
        <dbReference type="ChEBI" id="CHEBI:29105"/>
    </cofactor>
</comment>
<keyword evidence="7" id="KW-0479">Metal-binding</keyword>
<dbReference type="Proteomes" id="UP000033411">
    <property type="component" value="Unassembled WGS sequence"/>
</dbReference>
<keyword evidence="11" id="KW-0482">Metalloprotease</keyword>
<dbReference type="CDD" id="cd06158">
    <property type="entry name" value="S2P-M50_like_1"/>
    <property type="match status" value="1"/>
</dbReference>
<keyword evidence="9" id="KW-0862">Zinc</keyword>
<dbReference type="AlphaFoldDB" id="A0A0F5Q4P6"/>
<dbReference type="OrthoDB" id="9800627at2"/>
<keyword evidence="5" id="KW-0645">Protease</keyword>
<dbReference type="InterPro" id="IPR052348">
    <property type="entry name" value="Metallopeptidase_M50B"/>
</dbReference>
<feature type="transmembrane region" description="Helical" evidence="13">
    <location>
        <begin position="56"/>
        <end position="73"/>
    </location>
</feature>
<evidence type="ECO:0000256" key="10">
    <source>
        <dbReference type="ARBA" id="ARBA00022989"/>
    </source>
</evidence>
<dbReference type="STRING" id="1293439.WH87_15180"/>
<dbReference type="Pfam" id="PF02163">
    <property type="entry name" value="Peptidase_M50"/>
    <property type="match status" value="1"/>
</dbReference>
<gene>
    <name evidence="15" type="ORF">WH87_15180</name>
</gene>
<evidence type="ECO:0000313" key="15">
    <source>
        <dbReference type="EMBL" id="KKC35908.1"/>
    </source>
</evidence>
<dbReference type="GO" id="GO:0006508">
    <property type="term" value="P:proteolysis"/>
    <property type="evidence" value="ECO:0007669"/>
    <property type="project" value="UniProtKB-KW"/>
</dbReference>
<keyword evidence="16" id="KW-1185">Reference proteome</keyword>
<evidence type="ECO:0000313" key="16">
    <source>
        <dbReference type="Proteomes" id="UP000033411"/>
    </source>
</evidence>
<evidence type="ECO:0000256" key="4">
    <source>
        <dbReference type="ARBA" id="ARBA00022475"/>
    </source>
</evidence>
<evidence type="ECO:0000256" key="6">
    <source>
        <dbReference type="ARBA" id="ARBA00022692"/>
    </source>
</evidence>
<name>A0A0F5Q4P6_9HYPH</name>
<evidence type="ECO:0000259" key="14">
    <source>
        <dbReference type="Pfam" id="PF02163"/>
    </source>
</evidence>
<feature type="transmembrane region" description="Helical" evidence="13">
    <location>
        <begin position="166"/>
        <end position="183"/>
    </location>
</feature>
<organism evidence="15 16">
    <name type="scientific">Devosia epidermidihirudinis</name>
    <dbReference type="NCBI Taxonomy" id="1293439"/>
    <lineage>
        <taxon>Bacteria</taxon>
        <taxon>Pseudomonadati</taxon>
        <taxon>Pseudomonadota</taxon>
        <taxon>Alphaproteobacteria</taxon>
        <taxon>Hyphomicrobiales</taxon>
        <taxon>Devosiaceae</taxon>
        <taxon>Devosia</taxon>
    </lineage>
</organism>
<evidence type="ECO:0000256" key="8">
    <source>
        <dbReference type="ARBA" id="ARBA00022801"/>
    </source>
</evidence>
<feature type="transmembrane region" description="Helical" evidence="13">
    <location>
        <begin position="126"/>
        <end position="145"/>
    </location>
</feature>
<evidence type="ECO:0000256" key="7">
    <source>
        <dbReference type="ARBA" id="ARBA00022723"/>
    </source>
</evidence>